<gene>
    <name evidence="2" type="ORF">BC643_3268</name>
</gene>
<evidence type="ECO:0000313" key="3">
    <source>
        <dbReference type="Proteomes" id="UP000283387"/>
    </source>
</evidence>
<dbReference type="Proteomes" id="UP000283387">
    <property type="component" value="Unassembled WGS sequence"/>
</dbReference>
<sequence>MNNPEIIILIACAFLLIIFLSWYFNKNTVIKRKLKRATYRRFTEIRRGELAKLVGKVQFIDEPLRAPLSGRTCAYYHVVVEQRVSNGKNSHWKTLIEEERSCKFALREGSRYAYIRSEKVKSYVVDDAKYKSGLWEDASQQLERYLNEHGIKSVSSLGFNKTIRYREGVLEENEEVAVLGTGEWHNAMDLGLPPQLERVLLVQSPQDGVVYLSDSPDTVKHSDARF</sequence>
<protein>
    <recommendedName>
        <fullName evidence="4">RING-type E3 ubiquitin transferase</fullName>
    </recommendedName>
</protein>
<keyword evidence="1" id="KW-0812">Transmembrane</keyword>
<name>A0A419WBN9_9BACT</name>
<reference evidence="2 3" key="1">
    <citation type="submission" date="2018-09" db="EMBL/GenBank/DDBJ databases">
        <title>Genomic Encyclopedia of Archaeal and Bacterial Type Strains, Phase II (KMG-II): from individual species to whole genera.</title>
        <authorList>
            <person name="Goeker M."/>
        </authorList>
    </citation>
    <scope>NUCLEOTIDE SEQUENCE [LARGE SCALE GENOMIC DNA]</scope>
    <source>
        <strain evidence="2 3">DSM 27148</strain>
    </source>
</reference>
<dbReference type="RefSeq" id="WP_120274057.1">
    <property type="nucleotide sequence ID" value="NZ_RAPN01000001.1"/>
</dbReference>
<accession>A0A419WBN9</accession>
<organism evidence="2 3">
    <name type="scientific">Mangrovibacterium diazotrophicum</name>
    <dbReference type="NCBI Taxonomy" id="1261403"/>
    <lineage>
        <taxon>Bacteria</taxon>
        <taxon>Pseudomonadati</taxon>
        <taxon>Bacteroidota</taxon>
        <taxon>Bacteroidia</taxon>
        <taxon>Marinilabiliales</taxon>
        <taxon>Prolixibacteraceae</taxon>
        <taxon>Mangrovibacterium</taxon>
    </lineage>
</organism>
<evidence type="ECO:0000256" key="1">
    <source>
        <dbReference type="SAM" id="Phobius"/>
    </source>
</evidence>
<dbReference type="EMBL" id="RAPN01000001">
    <property type="protein sequence ID" value="RKD92891.1"/>
    <property type="molecule type" value="Genomic_DNA"/>
</dbReference>
<feature type="transmembrane region" description="Helical" evidence="1">
    <location>
        <begin position="6"/>
        <end position="25"/>
    </location>
</feature>
<keyword evidence="3" id="KW-1185">Reference proteome</keyword>
<dbReference type="AlphaFoldDB" id="A0A419WBN9"/>
<evidence type="ECO:0008006" key="4">
    <source>
        <dbReference type="Google" id="ProtNLM"/>
    </source>
</evidence>
<dbReference type="OrthoDB" id="1116096at2"/>
<comment type="caution">
    <text evidence="2">The sequence shown here is derived from an EMBL/GenBank/DDBJ whole genome shotgun (WGS) entry which is preliminary data.</text>
</comment>
<proteinExistence type="predicted"/>
<keyword evidence="1" id="KW-0472">Membrane</keyword>
<evidence type="ECO:0000313" key="2">
    <source>
        <dbReference type="EMBL" id="RKD92891.1"/>
    </source>
</evidence>
<keyword evidence="1" id="KW-1133">Transmembrane helix</keyword>